<gene>
    <name evidence="2" type="ORF">BN2614_LOCUS2</name>
</gene>
<organism evidence="2 3">
    <name type="scientific">Gulo gulo</name>
    <name type="common">Wolverine</name>
    <name type="synonym">Gluton</name>
    <dbReference type="NCBI Taxonomy" id="48420"/>
    <lineage>
        <taxon>Eukaryota</taxon>
        <taxon>Metazoa</taxon>
        <taxon>Chordata</taxon>
        <taxon>Craniata</taxon>
        <taxon>Vertebrata</taxon>
        <taxon>Euteleostomi</taxon>
        <taxon>Mammalia</taxon>
        <taxon>Eutheria</taxon>
        <taxon>Laurasiatheria</taxon>
        <taxon>Carnivora</taxon>
        <taxon>Caniformia</taxon>
        <taxon>Musteloidea</taxon>
        <taxon>Mustelidae</taxon>
        <taxon>Guloninae</taxon>
        <taxon>Gulo</taxon>
    </lineage>
</organism>
<evidence type="ECO:0000256" key="1">
    <source>
        <dbReference type="SAM" id="MobiDB-lite"/>
    </source>
</evidence>
<proteinExistence type="predicted"/>
<sequence length="75" mass="7822">MALGPKGAWVMVEHRAAQGKVPGCGPQPAQPGDRGAVPAGAHAALCARSQRPPRQGLHHAPHHQLPAHAPPLRCR</sequence>
<feature type="region of interest" description="Disordered" evidence="1">
    <location>
        <begin position="49"/>
        <end position="75"/>
    </location>
</feature>
<dbReference type="AlphaFoldDB" id="A0A9X9LLK2"/>
<keyword evidence="3" id="KW-1185">Reference proteome</keyword>
<dbReference type="EMBL" id="CYRY02007231">
    <property type="protein sequence ID" value="VCW76351.1"/>
    <property type="molecule type" value="Genomic_DNA"/>
</dbReference>
<protein>
    <submittedName>
        <fullName evidence="2">Uncharacterized protein</fullName>
    </submittedName>
</protein>
<feature type="compositionally biased region" description="Low complexity" evidence="1">
    <location>
        <begin position="63"/>
        <end position="75"/>
    </location>
</feature>
<evidence type="ECO:0000313" key="2">
    <source>
        <dbReference type="EMBL" id="VCW76351.1"/>
    </source>
</evidence>
<name>A0A9X9LLK2_GULGU</name>
<accession>A0A9X9LLK2</accession>
<reference evidence="2 3" key="1">
    <citation type="submission" date="2018-10" db="EMBL/GenBank/DDBJ databases">
        <authorList>
            <person name="Ekblom R."/>
            <person name="Jareborg N."/>
        </authorList>
    </citation>
    <scope>NUCLEOTIDE SEQUENCE [LARGE SCALE GENOMIC DNA]</scope>
    <source>
        <tissue evidence="2">Muscle</tissue>
    </source>
</reference>
<dbReference type="Proteomes" id="UP000269945">
    <property type="component" value="Unassembled WGS sequence"/>
</dbReference>
<comment type="caution">
    <text evidence="2">The sequence shown here is derived from an EMBL/GenBank/DDBJ whole genome shotgun (WGS) entry which is preliminary data.</text>
</comment>
<evidence type="ECO:0000313" key="3">
    <source>
        <dbReference type="Proteomes" id="UP000269945"/>
    </source>
</evidence>